<protein>
    <submittedName>
        <fullName evidence="2">Uncharacterized protein</fullName>
    </submittedName>
</protein>
<feature type="region of interest" description="Disordered" evidence="1">
    <location>
        <begin position="282"/>
        <end position="304"/>
    </location>
</feature>
<evidence type="ECO:0000256" key="1">
    <source>
        <dbReference type="SAM" id="MobiDB-lite"/>
    </source>
</evidence>
<accession>A0A5P1FF76</accession>
<dbReference type="EMBL" id="CM007383">
    <property type="protein sequence ID" value="ONK75210.1"/>
    <property type="molecule type" value="Genomic_DNA"/>
</dbReference>
<dbReference type="OrthoDB" id="1921166at2759"/>
<evidence type="ECO:0000313" key="2">
    <source>
        <dbReference type="EMBL" id="ONK75210.1"/>
    </source>
</evidence>
<evidence type="ECO:0000313" key="3">
    <source>
        <dbReference type="Proteomes" id="UP000243459"/>
    </source>
</evidence>
<feature type="region of interest" description="Disordered" evidence="1">
    <location>
        <begin position="213"/>
        <end position="255"/>
    </location>
</feature>
<proteinExistence type="predicted"/>
<name>A0A5P1FF76_ASPOF</name>
<sequence>MGRVIKGHNRRQFRLTPYPIPSNRYAQEKIDWKQAVCAVCLEAPHNAVLLLCSSHDKGCRPYMCGTNFRHSNCLDLFKKAYAKPAVTTSDSQENLSDLSWPSCKKSEPTELSCPLCRGEVKGWTIVEPARLHLNKKKRSCMEDGCSFSGTYRELQKHVKAKHPRAKPRKVDPLLEAKWRALERQTEEQDVLSTIRSSMPRSVVMGDYVIDMDSNSGSDFDDFDDDDDEDDGFDDDDDEDDGGDRGGGFLRRRRGRSSSGDFRQRFLYLLLQEGVRLARARRGIEDGGNGGGAVNYQSEEDNVHNDVGRNQERRVNLIRRRRRRGRGRGRSVFHDLMC</sequence>
<dbReference type="AlphaFoldDB" id="A0A5P1FF76"/>
<dbReference type="Proteomes" id="UP000243459">
    <property type="component" value="Chromosome 3"/>
</dbReference>
<reference evidence="3" key="1">
    <citation type="journal article" date="2017" name="Nat. Commun.">
        <title>The asparagus genome sheds light on the origin and evolution of a young Y chromosome.</title>
        <authorList>
            <person name="Harkess A."/>
            <person name="Zhou J."/>
            <person name="Xu C."/>
            <person name="Bowers J.E."/>
            <person name="Van der Hulst R."/>
            <person name="Ayyampalayam S."/>
            <person name="Mercati F."/>
            <person name="Riccardi P."/>
            <person name="McKain M.R."/>
            <person name="Kakrana A."/>
            <person name="Tang H."/>
            <person name="Ray J."/>
            <person name="Groenendijk J."/>
            <person name="Arikit S."/>
            <person name="Mathioni S.M."/>
            <person name="Nakano M."/>
            <person name="Shan H."/>
            <person name="Telgmann-Rauber A."/>
            <person name="Kanno A."/>
            <person name="Yue Z."/>
            <person name="Chen H."/>
            <person name="Li W."/>
            <person name="Chen Y."/>
            <person name="Xu X."/>
            <person name="Zhang Y."/>
            <person name="Luo S."/>
            <person name="Chen H."/>
            <person name="Gao J."/>
            <person name="Mao Z."/>
            <person name="Pires J.C."/>
            <person name="Luo M."/>
            <person name="Kudrna D."/>
            <person name="Wing R.A."/>
            <person name="Meyers B.C."/>
            <person name="Yi K."/>
            <person name="Kong H."/>
            <person name="Lavrijsen P."/>
            <person name="Sunseri F."/>
            <person name="Falavigna A."/>
            <person name="Ye Y."/>
            <person name="Leebens-Mack J.H."/>
            <person name="Chen G."/>
        </authorList>
    </citation>
    <scope>NUCLEOTIDE SEQUENCE [LARGE SCALE GENOMIC DNA]</scope>
    <source>
        <strain evidence="3">cv. DH0086</strain>
    </source>
</reference>
<dbReference type="InterPro" id="IPR012866">
    <property type="entry name" value="DUF1644"/>
</dbReference>
<keyword evidence="3" id="KW-1185">Reference proteome</keyword>
<gene>
    <name evidence="2" type="ORF">A4U43_C03F14500</name>
</gene>
<feature type="compositionally biased region" description="Acidic residues" evidence="1">
    <location>
        <begin position="218"/>
        <end position="241"/>
    </location>
</feature>
<organism evidence="2 3">
    <name type="scientific">Asparagus officinalis</name>
    <name type="common">Garden asparagus</name>
    <dbReference type="NCBI Taxonomy" id="4686"/>
    <lineage>
        <taxon>Eukaryota</taxon>
        <taxon>Viridiplantae</taxon>
        <taxon>Streptophyta</taxon>
        <taxon>Embryophyta</taxon>
        <taxon>Tracheophyta</taxon>
        <taxon>Spermatophyta</taxon>
        <taxon>Magnoliopsida</taxon>
        <taxon>Liliopsida</taxon>
        <taxon>Asparagales</taxon>
        <taxon>Asparagaceae</taxon>
        <taxon>Asparagoideae</taxon>
        <taxon>Asparagus</taxon>
    </lineage>
</organism>
<dbReference type="PANTHER" id="PTHR31197:SF12">
    <property type="entry name" value="OS02G0770600 PROTEIN"/>
    <property type="match status" value="1"/>
</dbReference>
<dbReference type="Gramene" id="ONK75210">
    <property type="protein sequence ID" value="ONK75210"/>
    <property type="gene ID" value="A4U43_C03F14500"/>
</dbReference>
<dbReference type="Pfam" id="PF07800">
    <property type="entry name" value="DUF1644"/>
    <property type="match status" value="1"/>
</dbReference>
<dbReference type="OMA" id="HACPWAV"/>
<dbReference type="PANTHER" id="PTHR31197">
    <property type="entry name" value="OS01G0612600 PROTEIN"/>
    <property type="match status" value="1"/>
</dbReference>